<sequence length="159" mass="18096">DDKMVWIHESHENYTVKSGYKHYITSKSVDQNFMKEGDWCTSKNQTPTLANMPWLLTNSKTVKGKVCAVLKNEPETVAGSIAMIVWCIWYNRNNWVWNGTRDTAKDVAMRAAHMINEWRTKHALSSGVTRYNAATLAEASRRVVEVEPGIRPRSAGRPV</sequence>
<feature type="non-terminal residue" evidence="1">
    <location>
        <position position="1"/>
    </location>
</feature>
<reference evidence="1 2" key="1">
    <citation type="journal article" date="2014" name="Am. J. Bot.">
        <title>Genome assembly and annotation for red clover (Trifolium pratense; Fabaceae).</title>
        <authorList>
            <person name="Istvanek J."/>
            <person name="Jaros M."/>
            <person name="Krenek A."/>
            <person name="Repkova J."/>
        </authorList>
    </citation>
    <scope>NUCLEOTIDE SEQUENCE [LARGE SCALE GENOMIC DNA]</scope>
    <source>
        <strain evidence="2">cv. Tatra</strain>
        <tissue evidence="1">Young leaves</tissue>
    </source>
</reference>
<dbReference type="EMBL" id="ASHM01072783">
    <property type="protein sequence ID" value="PNX55783.1"/>
    <property type="molecule type" value="Genomic_DNA"/>
</dbReference>
<protein>
    <submittedName>
        <fullName evidence="1">Uncharacterized protein</fullName>
    </submittedName>
</protein>
<reference evidence="1 2" key="2">
    <citation type="journal article" date="2017" name="Front. Plant Sci.">
        <title>Gene Classification and Mining of Molecular Markers Useful in Red Clover (Trifolium pratense) Breeding.</title>
        <authorList>
            <person name="Istvanek J."/>
            <person name="Dluhosova J."/>
            <person name="Dluhos P."/>
            <person name="Patkova L."/>
            <person name="Nedelnik J."/>
            <person name="Repkova J."/>
        </authorList>
    </citation>
    <scope>NUCLEOTIDE SEQUENCE [LARGE SCALE GENOMIC DNA]</scope>
    <source>
        <strain evidence="2">cv. Tatra</strain>
        <tissue evidence="1">Young leaves</tissue>
    </source>
</reference>
<accession>A0A2K3JP23</accession>
<name>A0A2K3JP23_TRIPR</name>
<evidence type="ECO:0000313" key="2">
    <source>
        <dbReference type="Proteomes" id="UP000236291"/>
    </source>
</evidence>
<organism evidence="1 2">
    <name type="scientific">Trifolium pratense</name>
    <name type="common">Red clover</name>
    <dbReference type="NCBI Taxonomy" id="57577"/>
    <lineage>
        <taxon>Eukaryota</taxon>
        <taxon>Viridiplantae</taxon>
        <taxon>Streptophyta</taxon>
        <taxon>Embryophyta</taxon>
        <taxon>Tracheophyta</taxon>
        <taxon>Spermatophyta</taxon>
        <taxon>Magnoliopsida</taxon>
        <taxon>eudicotyledons</taxon>
        <taxon>Gunneridae</taxon>
        <taxon>Pentapetalae</taxon>
        <taxon>rosids</taxon>
        <taxon>fabids</taxon>
        <taxon>Fabales</taxon>
        <taxon>Fabaceae</taxon>
        <taxon>Papilionoideae</taxon>
        <taxon>50 kb inversion clade</taxon>
        <taxon>NPAAA clade</taxon>
        <taxon>Hologalegina</taxon>
        <taxon>IRL clade</taxon>
        <taxon>Trifolieae</taxon>
        <taxon>Trifolium</taxon>
    </lineage>
</organism>
<dbReference type="Proteomes" id="UP000236291">
    <property type="component" value="Unassembled WGS sequence"/>
</dbReference>
<evidence type="ECO:0000313" key="1">
    <source>
        <dbReference type="EMBL" id="PNX55783.1"/>
    </source>
</evidence>
<proteinExistence type="predicted"/>
<dbReference type="AlphaFoldDB" id="A0A2K3JP23"/>
<gene>
    <name evidence="1" type="ORF">L195_g049413</name>
</gene>
<comment type="caution">
    <text evidence="1">The sequence shown here is derived from an EMBL/GenBank/DDBJ whole genome shotgun (WGS) entry which is preliminary data.</text>
</comment>